<accession>A0A6L6HPE2</accession>
<dbReference type="Proteomes" id="UP000481417">
    <property type="component" value="Unassembled WGS sequence"/>
</dbReference>
<gene>
    <name evidence="1" type="ORF">GIY56_11890</name>
</gene>
<dbReference type="AlphaFoldDB" id="A0A6L6HPE2"/>
<dbReference type="RefSeq" id="WP_154765065.1">
    <property type="nucleotide sequence ID" value="NZ_WMBT01000006.1"/>
</dbReference>
<comment type="caution">
    <text evidence="1">The sequence shown here is derived from an EMBL/GenBank/DDBJ whole genome shotgun (WGS) entry which is preliminary data.</text>
</comment>
<evidence type="ECO:0008006" key="3">
    <source>
        <dbReference type="Google" id="ProtNLM"/>
    </source>
</evidence>
<proteinExistence type="predicted"/>
<name>A0A6L6HPE2_9RHOB</name>
<evidence type="ECO:0000313" key="1">
    <source>
        <dbReference type="EMBL" id="MTE00996.1"/>
    </source>
</evidence>
<organism evidence="1 2">
    <name type="scientific">Paracoccus lichenicola</name>
    <dbReference type="NCBI Taxonomy" id="2665644"/>
    <lineage>
        <taxon>Bacteria</taxon>
        <taxon>Pseudomonadati</taxon>
        <taxon>Pseudomonadota</taxon>
        <taxon>Alphaproteobacteria</taxon>
        <taxon>Rhodobacterales</taxon>
        <taxon>Paracoccaceae</taxon>
        <taxon>Paracoccus</taxon>
    </lineage>
</organism>
<keyword evidence="2" id="KW-1185">Reference proteome</keyword>
<sequence length="249" mass="28716">MLDFGGLVYLDVQKTGSTFITAFLRAACRLPERRFSQHQPVRHHHDPSAVHVISVRDPLAQYLSLYRYGLDGRGGLHHRLVQLGCGEIYRPTQDGFEEFVQILLDPQYSGALHDDFVAPAKTLGIGFMTFRHLLLALRWPLATLADTPPDALLGRYRKRRIWTDVLWQETLSDDLRKLVARYPDLFDPEKAEDFLVRNDKINIAETAGGLQATLGSDTMMRLCRREHLLYRKFYPHKYQRLVAQFSPQP</sequence>
<evidence type="ECO:0000313" key="2">
    <source>
        <dbReference type="Proteomes" id="UP000481417"/>
    </source>
</evidence>
<protein>
    <recommendedName>
        <fullName evidence="3">Sulfotransferase family protein</fullName>
    </recommendedName>
</protein>
<dbReference type="SUPFAM" id="SSF52540">
    <property type="entry name" value="P-loop containing nucleoside triphosphate hydrolases"/>
    <property type="match status" value="1"/>
</dbReference>
<dbReference type="EMBL" id="WMBT01000006">
    <property type="protein sequence ID" value="MTE00996.1"/>
    <property type="molecule type" value="Genomic_DNA"/>
</dbReference>
<dbReference type="InterPro" id="IPR027417">
    <property type="entry name" value="P-loop_NTPase"/>
</dbReference>
<reference evidence="1 2" key="1">
    <citation type="submission" date="2019-11" db="EMBL/GenBank/DDBJ databases">
        <authorList>
            <person name="Lang L."/>
        </authorList>
    </citation>
    <scope>NUCLEOTIDE SEQUENCE [LARGE SCALE GENOMIC DNA]</scope>
    <source>
        <strain evidence="1 2">YIM 132242</strain>
    </source>
</reference>